<dbReference type="AlphaFoldDB" id="A0A421B9J5"/>
<dbReference type="OrthoDB" id="3695956at2"/>
<evidence type="ECO:0000256" key="1">
    <source>
        <dbReference type="SAM" id="Phobius"/>
    </source>
</evidence>
<protein>
    <submittedName>
        <fullName evidence="2">Uncharacterized protein</fullName>
    </submittedName>
</protein>
<name>A0A421B9J5_9PSEU</name>
<comment type="caution">
    <text evidence="2">The sequence shown here is derived from an EMBL/GenBank/DDBJ whole genome shotgun (WGS) entry which is preliminary data.</text>
</comment>
<reference evidence="2 3" key="1">
    <citation type="submission" date="2018-10" db="EMBL/GenBank/DDBJ databases">
        <title>Genomic Encyclopedia of Archaeal and Bacterial Type Strains, Phase II (KMG-II): from individual species to whole genera.</title>
        <authorList>
            <person name="Goeker M."/>
        </authorList>
    </citation>
    <scope>NUCLEOTIDE SEQUENCE [LARGE SCALE GENOMIC DNA]</scope>
    <source>
        <strain evidence="2 3">DSM 45657</strain>
    </source>
</reference>
<keyword evidence="1" id="KW-1133">Transmembrane helix</keyword>
<dbReference type="RefSeq" id="WP_147459921.1">
    <property type="nucleotide sequence ID" value="NZ_RCDD01000001.1"/>
</dbReference>
<gene>
    <name evidence="2" type="ORF">CLV68_1730</name>
</gene>
<proteinExistence type="predicted"/>
<feature type="transmembrane region" description="Helical" evidence="1">
    <location>
        <begin position="112"/>
        <end position="133"/>
    </location>
</feature>
<keyword evidence="1" id="KW-0812">Transmembrane</keyword>
<keyword evidence="3" id="KW-1185">Reference proteome</keyword>
<evidence type="ECO:0000313" key="2">
    <source>
        <dbReference type="EMBL" id="RLK61212.1"/>
    </source>
</evidence>
<feature type="transmembrane region" description="Helical" evidence="1">
    <location>
        <begin position="51"/>
        <end position="75"/>
    </location>
</feature>
<organism evidence="2 3">
    <name type="scientific">Actinokineospora cianjurensis</name>
    <dbReference type="NCBI Taxonomy" id="585224"/>
    <lineage>
        <taxon>Bacteria</taxon>
        <taxon>Bacillati</taxon>
        <taxon>Actinomycetota</taxon>
        <taxon>Actinomycetes</taxon>
        <taxon>Pseudonocardiales</taxon>
        <taxon>Pseudonocardiaceae</taxon>
        <taxon>Actinokineospora</taxon>
    </lineage>
</organism>
<sequence>MTVPQEPDPRRTQALPVDRDDQYVRPAAQEEVVSERVEDSYASRLRTVRMVCSAITFVVGLFAVVLVAQIILVLAEANPRNGFASFVDGFSSGVSLGFDGLFTPSSEKAAVLFNYGTAAIVWLLIGAALTYLIRKFALPGPRREVRYRRTVE</sequence>
<dbReference type="EMBL" id="RCDD01000001">
    <property type="protein sequence ID" value="RLK61212.1"/>
    <property type="molecule type" value="Genomic_DNA"/>
</dbReference>
<keyword evidence="1" id="KW-0472">Membrane</keyword>
<evidence type="ECO:0000313" key="3">
    <source>
        <dbReference type="Proteomes" id="UP000282454"/>
    </source>
</evidence>
<accession>A0A421B9J5</accession>
<dbReference type="Proteomes" id="UP000282454">
    <property type="component" value="Unassembled WGS sequence"/>
</dbReference>